<evidence type="ECO:0000256" key="2">
    <source>
        <dbReference type="ARBA" id="ARBA00009116"/>
    </source>
</evidence>
<gene>
    <name evidence="6" type="ORF">VKT23_003099</name>
</gene>
<dbReference type="Pfam" id="PF06644">
    <property type="entry name" value="ATP11"/>
    <property type="match status" value="1"/>
</dbReference>
<evidence type="ECO:0008006" key="8">
    <source>
        <dbReference type="Google" id="ProtNLM"/>
    </source>
</evidence>
<sequence length="355" mass="39736">MHRSVLLRASQRLSSCRVPISKGISAPRLCRSLHEHHETKYAEKLRLRAEEKGLSVDDLKAGAKEQQDAERKRLKEAHDERIAKEKAEKENQHQEVASRTEGTSSNSAEQSSSRKDSSPIKPLSSILNLPRIISIDASQVTALWTAYHASRSEGTGRGYLCASIPVELYEKMSAVGGKYPSFVLPVPRPQKEPGKEGEEMAYEMYYMEWGFHEAPEMPSAAEPELFASKADSGAKTTPSGQNPPISTILFTPLQEYKMRTSFATPYLVLTHYTDLVKTHGIVLLRGEITPSSGGQGYLLSQEDAQILSMGVQKFYLWEDERAEGESRGEKILKAFHERPDAFKWEDMLEYGSQTA</sequence>
<dbReference type="InterPro" id="IPR010591">
    <property type="entry name" value="ATP11"/>
</dbReference>
<feature type="region of interest" description="Disordered" evidence="5">
    <location>
        <begin position="58"/>
        <end position="77"/>
    </location>
</feature>
<dbReference type="PANTHER" id="PTHR13126">
    <property type="entry name" value="CHAPERONE ATP11"/>
    <property type="match status" value="1"/>
</dbReference>
<feature type="region of interest" description="Disordered" evidence="5">
    <location>
        <begin position="83"/>
        <end position="121"/>
    </location>
</feature>
<comment type="subcellular location">
    <subcellularLocation>
        <location evidence="1">Mitochondrion</location>
    </subcellularLocation>
</comment>
<name>A0ABR1JWQ9_9AGAR</name>
<evidence type="ECO:0000256" key="4">
    <source>
        <dbReference type="ARBA" id="ARBA00023128"/>
    </source>
</evidence>
<comment type="similarity">
    <text evidence="2">Belongs to the ATP11 family.</text>
</comment>
<organism evidence="6 7">
    <name type="scientific">Marasmiellus scandens</name>
    <dbReference type="NCBI Taxonomy" id="2682957"/>
    <lineage>
        <taxon>Eukaryota</taxon>
        <taxon>Fungi</taxon>
        <taxon>Dikarya</taxon>
        <taxon>Basidiomycota</taxon>
        <taxon>Agaricomycotina</taxon>
        <taxon>Agaricomycetes</taxon>
        <taxon>Agaricomycetidae</taxon>
        <taxon>Agaricales</taxon>
        <taxon>Marasmiineae</taxon>
        <taxon>Omphalotaceae</taxon>
        <taxon>Marasmiellus</taxon>
    </lineage>
</organism>
<keyword evidence="4" id="KW-0496">Mitochondrion</keyword>
<evidence type="ECO:0000256" key="1">
    <source>
        <dbReference type="ARBA" id="ARBA00004173"/>
    </source>
</evidence>
<dbReference type="EMBL" id="JBANRG010000003">
    <property type="protein sequence ID" value="KAK7468595.1"/>
    <property type="molecule type" value="Genomic_DNA"/>
</dbReference>
<accession>A0ABR1JWQ9</accession>
<comment type="caution">
    <text evidence="6">The sequence shown here is derived from an EMBL/GenBank/DDBJ whole genome shotgun (WGS) entry which is preliminary data.</text>
</comment>
<feature type="compositionally biased region" description="Basic and acidic residues" evidence="5">
    <location>
        <begin position="83"/>
        <end position="98"/>
    </location>
</feature>
<feature type="compositionally biased region" description="Polar residues" evidence="5">
    <location>
        <begin position="99"/>
        <end position="111"/>
    </location>
</feature>
<protein>
    <recommendedName>
        <fullName evidence="8">ATP11-domain-containing protein</fullName>
    </recommendedName>
</protein>
<evidence type="ECO:0000313" key="7">
    <source>
        <dbReference type="Proteomes" id="UP001498398"/>
    </source>
</evidence>
<evidence type="ECO:0000256" key="5">
    <source>
        <dbReference type="SAM" id="MobiDB-lite"/>
    </source>
</evidence>
<reference evidence="6 7" key="1">
    <citation type="submission" date="2024-01" db="EMBL/GenBank/DDBJ databases">
        <title>A draft genome for the cacao thread blight pathogen Marasmiellus scandens.</title>
        <authorList>
            <person name="Baruah I.K."/>
            <person name="Leung J."/>
            <person name="Bukari Y."/>
            <person name="Amoako-Attah I."/>
            <person name="Meinhardt L.W."/>
            <person name="Bailey B.A."/>
            <person name="Cohen S.P."/>
        </authorList>
    </citation>
    <scope>NUCLEOTIDE SEQUENCE [LARGE SCALE GENOMIC DNA]</scope>
    <source>
        <strain evidence="6 7">GH-19</strain>
    </source>
</reference>
<keyword evidence="3" id="KW-0809">Transit peptide</keyword>
<evidence type="ECO:0000313" key="6">
    <source>
        <dbReference type="EMBL" id="KAK7468595.1"/>
    </source>
</evidence>
<dbReference type="PANTHER" id="PTHR13126:SF0">
    <property type="entry name" value="ATP SYNTHASE MITOCHONDRIAL F1 COMPLEX ASSEMBLY FACTOR 1"/>
    <property type="match status" value="1"/>
</dbReference>
<dbReference type="Proteomes" id="UP001498398">
    <property type="component" value="Unassembled WGS sequence"/>
</dbReference>
<proteinExistence type="inferred from homology"/>
<evidence type="ECO:0000256" key="3">
    <source>
        <dbReference type="ARBA" id="ARBA00022946"/>
    </source>
</evidence>
<keyword evidence="7" id="KW-1185">Reference proteome</keyword>